<evidence type="ECO:0000259" key="2">
    <source>
        <dbReference type="Pfam" id="PF13751"/>
    </source>
</evidence>
<feature type="domain" description="Transposase DDE" evidence="2">
    <location>
        <begin position="32"/>
        <end position="91"/>
    </location>
</feature>
<accession>A0ABU1WJV0</accession>
<dbReference type="EMBL" id="JAVDWU010000002">
    <property type="protein sequence ID" value="MDR7149563.1"/>
    <property type="molecule type" value="Genomic_DNA"/>
</dbReference>
<evidence type="ECO:0000256" key="1">
    <source>
        <dbReference type="SAM" id="MobiDB-lite"/>
    </source>
</evidence>
<evidence type="ECO:0000313" key="3">
    <source>
        <dbReference type="EMBL" id="MDR7149563.1"/>
    </source>
</evidence>
<dbReference type="Pfam" id="PF13751">
    <property type="entry name" value="DDE_Tnp_1_6"/>
    <property type="match status" value="1"/>
</dbReference>
<protein>
    <recommendedName>
        <fullName evidence="2">Transposase DDE domain-containing protein</fullName>
    </recommendedName>
</protein>
<sequence length="101" mass="11371">MNVGCMGYCGHRAPTTRMAQQPTASPSAGLELQPNDGRGRQLCSQRIGTVEPVFGNIRHNKRLTRLNHRGQVKVNTQWHLYCMVHNIEKLAKTQLGRTGYQ</sequence>
<dbReference type="InterPro" id="IPR025668">
    <property type="entry name" value="Tnp_DDE_dom"/>
</dbReference>
<feature type="compositionally biased region" description="Polar residues" evidence="1">
    <location>
        <begin position="17"/>
        <end position="26"/>
    </location>
</feature>
<feature type="region of interest" description="Disordered" evidence="1">
    <location>
        <begin position="16"/>
        <end position="38"/>
    </location>
</feature>
<name>A0ABU1WJV0_9BURK</name>
<evidence type="ECO:0000313" key="4">
    <source>
        <dbReference type="Proteomes" id="UP001265700"/>
    </source>
</evidence>
<reference evidence="3 4" key="1">
    <citation type="submission" date="2023-07" db="EMBL/GenBank/DDBJ databases">
        <title>Sorghum-associated microbial communities from plants grown in Nebraska, USA.</title>
        <authorList>
            <person name="Schachtman D."/>
        </authorList>
    </citation>
    <scope>NUCLEOTIDE SEQUENCE [LARGE SCALE GENOMIC DNA]</scope>
    <source>
        <strain evidence="3 4">4249</strain>
    </source>
</reference>
<gene>
    <name evidence="3" type="ORF">J2W49_001512</name>
</gene>
<dbReference type="Proteomes" id="UP001265700">
    <property type="component" value="Unassembled WGS sequence"/>
</dbReference>
<organism evidence="3 4">
    <name type="scientific">Hydrogenophaga palleronii</name>
    <dbReference type="NCBI Taxonomy" id="65655"/>
    <lineage>
        <taxon>Bacteria</taxon>
        <taxon>Pseudomonadati</taxon>
        <taxon>Pseudomonadota</taxon>
        <taxon>Betaproteobacteria</taxon>
        <taxon>Burkholderiales</taxon>
        <taxon>Comamonadaceae</taxon>
        <taxon>Hydrogenophaga</taxon>
    </lineage>
</organism>
<proteinExistence type="predicted"/>
<keyword evidence="4" id="KW-1185">Reference proteome</keyword>
<comment type="caution">
    <text evidence="3">The sequence shown here is derived from an EMBL/GenBank/DDBJ whole genome shotgun (WGS) entry which is preliminary data.</text>
</comment>